<dbReference type="InterPro" id="IPR012338">
    <property type="entry name" value="Beta-lactam/transpept-like"/>
</dbReference>
<accession>A0ABV5NXY7</accession>
<dbReference type="EMBL" id="JBHMCF010000040">
    <property type="protein sequence ID" value="MFB9475181.1"/>
    <property type="molecule type" value="Genomic_DNA"/>
</dbReference>
<evidence type="ECO:0000313" key="2">
    <source>
        <dbReference type="EMBL" id="MFB9475181.1"/>
    </source>
</evidence>
<dbReference type="InterPro" id="IPR001466">
    <property type="entry name" value="Beta-lactam-related"/>
</dbReference>
<organism evidence="2 3">
    <name type="scientific">Nonomuraea salmonea</name>
    <dbReference type="NCBI Taxonomy" id="46181"/>
    <lineage>
        <taxon>Bacteria</taxon>
        <taxon>Bacillati</taxon>
        <taxon>Actinomycetota</taxon>
        <taxon>Actinomycetes</taxon>
        <taxon>Streptosporangiales</taxon>
        <taxon>Streptosporangiaceae</taxon>
        <taxon>Nonomuraea</taxon>
    </lineage>
</organism>
<feature type="domain" description="Beta-lactamase-related" evidence="1">
    <location>
        <begin position="6"/>
        <end position="290"/>
    </location>
</feature>
<evidence type="ECO:0000259" key="1">
    <source>
        <dbReference type="Pfam" id="PF00144"/>
    </source>
</evidence>
<reference evidence="2 3" key="1">
    <citation type="submission" date="2024-09" db="EMBL/GenBank/DDBJ databases">
        <authorList>
            <person name="Sun Q."/>
            <person name="Mori K."/>
        </authorList>
    </citation>
    <scope>NUCLEOTIDE SEQUENCE [LARGE SCALE GENOMIC DNA]</scope>
    <source>
        <strain evidence="2 3">JCM 3324</strain>
    </source>
</reference>
<protein>
    <submittedName>
        <fullName evidence="2">Serine hydrolase domain-containing protein</fullName>
        <ecNumber evidence="2">3.-.-.-</ecNumber>
    </submittedName>
</protein>
<keyword evidence="3" id="KW-1185">Reference proteome</keyword>
<proteinExistence type="predicted"/>
<dbReference type="InterPro" id="IPR050789">
    <property type="entry name" value="Diverse_Enzym_Activities"/>
</dbReference>
<dbReference type="Pfam" id="PF00144">
    <property type="entry name" value="Beta-lactamase"/>
    <property type="match status" value="1"/>
</dbReference>
<dbReference type="GO" id="GO:0016787">
    <property type="term" value="F:hydrolase activity"/>
    <property type="evidence" value="ECO:0007669"/>
    <property type="project" value="UniProtKB-KW"/>
</dbReference>
<dbReference type="Gene3D" id="3.40.710.10">
    <property type="entry name" value="DD-peptidase/beta-lactamase superfamily"/>
    <property type="match status" value="1"/>
</dbReference>
<evidence type="ECO:0000313" key="3">
    <source>
        <dbReference type="Proteomes" id="UP001589568"/>
    </source>
</evidence>
<dbReference type="PANTHER" id="PTHR43283:SF7">
    <property type="entry name" value="BETA-LACTAMASE-RELATED DOMAIN-CONTAINING PROTEIN"/>
    <property type="match status" value="1"/>
</dbReference>
<name>A0ABV5NXY7_9ACTN</name>
<keyword evidence="2" id="KW-0378">Hydrolase</keyword>
<gene>
    <name evidence="2" type="ORF">ACFFR3_37320</name>
</gene>
<dbReference type="SUPFAM" id="SSF56601">
    <property type="entry name" value="beta-lactamase/transpeptidase-like"/>
    <property type="match status" value="1"/>
</dbReference>
<sequence length="309" mass="33496">MGLTERVDAALDAGRAPGMHGLVVLRDGQVVLERYGAGPDHRLDEPLGHVVFDRDTLHDLRSVSKSVVGLVYGIALREGLVPEVGAPLLASFPECSPAGREHLTIEHALTMTLGLEWNEDAPYTSAANSEIAMELAPDRHRYVLERPVVEEAGKRWHYCGGASALIGEIITRGAGRPLAEYAADRLFGPLGITRYEWSRGDDGVTRAASGLRLRPVDLAAIGQLVLDGGRDIVPRSWIEETLRPRVVLDAGTRYGYQWYLHDGRAQAIGNGGQRLLIAPDDRLVVAVTAGEYDREQSSAEAALDAVLGR</sequence>
<dbReference type="RefSeq" id="WP_364368899.1">
    <property type="nucleotide sequence ID" value="NZ_JBHMCF010000040.1"/>
</dbReference>
<dbReference type="PANTHER" id="PTHR43283">
    <property type="entry name" value="BETA-LACTAMASE-RELATED"/>
    <property type="match status" value="1"/>
</dbReference>
<comment type="caution">
    <text evidence="2">The sequence shown here is derived from an EMBL/GenBank/DDBJ whole genome shotgun (WGS) entry which is preliminary data.</text>
</comment>
<dbReference type="EC" id="3.-.-.-" evidence="2"/>
<dbReference type="Proteomes" id="UP001589568">
    <property type="component" value="Unassembled WGS sequence"/>
</dbReference>